<feature type="domain" description="Ribosomal protein L9" evidence="5">
    <location>
        <begin position="20"/>
        <end position="58"/>
    </location>
</feature>
<feature type="compositionally biased region" description="Basic and acidic residues" evidence="4">
    <location>
        <begin position="102"/>
        <end position="111"/>
    </location>
</feature>
<evidence type="ECO:0000259" key="5">
    <source>
        <dbReference type="Pfam" id="PF01281"/>
    </source>
</evidence>
<reference evidence="7" key="1">
    <citation type="submission" date="2016-03" db="EMBL/GenBank/DDBJ databases">
        <authorList>
            <person name="Devillers Hugo."/>
        </authorList>
    </citation>
    <scope>NUCLEOTIDE SEQUENCE [LARGE SCALE GENOMIC DNA]</scope>
</reference>
<dbReference type="Gene3D" id="3.40.5.10">
    <property type="entry name" value="Ribosomal protein L9, N-terminal domain"/>
    <property type="match status" value="1"/>
</dbReference>
<feature type="region of interest" description="Disordered" evidence="4">
    <location>
        <begin position="90"/>
        <end position="111"/>
    </location>
</feature>
<organism evidence="6 7">
    <name type="scientific">Lachancea meyersii CBS 8951</name>
    <dbReference type="NCBI Taxonomy" id="1266667"/>
    <lineage>
        <taxon>Eukaryota</taxon>
        <taxon>Fungi</taxon>
        <taxon>Dikarya</taxon>
        <taxon>Ascomycota</taxon>
        <taxon>Saccharomycotina</taxon>
        <taxon>Saccharomycetes</taxon>
        <taxon>Saccharomycetales</taxon>
        <taxon>Saccharomycetaceae</taxon>
        <taxon>Lachancea</taxon>
    </lineage>
</organism>
<keyword evidence="2" id="KW-0689">Ribosomal protein</keyword>
<gene>
    <name evidence="6" type="ORF">LAME_0H14862G</name>
</gene>
<keyword evidence="3" id="KW-0687">Ribonucleoprotein</keyword>
<proteinExistence type="inferred from homology"/>
<dbReference type="AlphaFoldDB" id="A0A1G4KHH1"/>
<evidence type="ECO:0000256" key="4">
    <source>
        <dbReference type="SAM" id="MobiDB-lite"/>
    </source>
</evidence>
<evidence type="ECO:0000256" key="2">
    <source>
        <dbReference type="ARBA" id="ARBA00022980"/>
    </source>
</evidence>
<accession>A0A1G4KHH1</accession>
<dbReference type="InterPro" id="IPR020070">
    <property type="entry name" value="Ribosomal_bL9_N"/>
</dbReference>
<protein>
    <submittedName>
        <fullName evidence="6">LAME_0H14862g1_1</fullName>
    </submittedName>
</protein>
<sequence length="133" mass="15300">MFRPTCGRAYSALSKRTNKVKVQLLKDFPQFQLYKGQVTSVSPSLMRNYLHWRNGARYILNNEDIDLSLQAQAVELAALRSKDVVRKEKQERTISETVTEEQTTKKESKEIKQPKLFDSGLTLKDVKIPGLEL</sequence>
<dbReference type="OrthoDB" id="5555409at2759"/>
<comment type="similarity">
    <text evidence="1">Belongs to the bacterial ribosomal protein bL9 family.</text>
</comment>
<keyword evidence="7" id="KW-1185">Reference proteome</keyword>
<dbReference type="EMBL" id="LT598480">
    <property type="protein sequence ID" value="SCV03990.1"/>
    <property type="molecule type" value="Genomic_DNA"/>
</dbReference>
<dbReference type="InterPro" id="IPR036935">
    <property type="entry name" value="Ribosomal_bL9_N_sf"/>
</dbReference>
<dbReference type="Pfam" id="PF01281">
    <property type="entry name" value="Ribosomal_L9_N"/>
    <property type="match status" value="1"/>
</dbReference>
<evidence type="ECO:0000256" key="1">
    <source>
        <dbReference type="ARBA" id="ARBA00010605"/>
    </source>
</evidence>
<dbReference type="GO" id="GO:1990904">
    <property type="term" value="C:ribonucleoprotein complex"/>
    <property type="evidence" value="ECO:0007669"/>
    <property type="project" value="UniProtKB-KW"/>
</dbReference>
<evidence type="ECO:0000256" key="3">
    <source>
        <dbReference type="ARBA" id="ARBA00023274"/>
    </source>
</evidence>
<evidence type="ECO:0000313" key="6">
    <source>
        <dbReference type="EMBL" id="SCV03990.1"/>
    </source>
</evidence>
<evidence type="ECO:0000313" key="7">
    <source>
        <dbReference type="Proteomes" id="UP000191144"/>
    </source>
</evidence>
<dbReference type="GO" id="GO:0005840">
    <property type="term" value="C:ribosome"/>
    <property type="evidence" value="ECO:0007669"/>
    <property type="project" value="UniProtKB-KW"/>
</dbReference>
<dbReference type="Proteomes" id="UP000191144">
    <property type="component" value="Chromosome H"/>
</dbReference>
<name>A0A1G4KHH1_9SACH</name>